<accession>G5GEU0</accession>
<organism evidence="1 2">
    <name type="scientific">Johnsonella ignava ATCC 51276</name>
    <dbReference type="NCBI Taxonomy" id="679200"/>
    <lineage>
        <taxon>Bacteria</taxon>
        <taxon>Bacillati</taxon>
        <taxon>Bacillota</taxon>
        <taxon>Clostridia</taxon>
        <taxon>Lachnospirales</taxon>
        <taxon>Lachnospiraceae</taxon>
        <taxon>Johnsonella</taxon>
    </lineage>
</organism>
<dbReference type="eggNOG" id="COG1564">
    <property type="taxonomic scope" value="Bacteria"/>
</dbReference>
<name>G5GEU0_9FIRM</name>
<dbReference type="OrthoDB" id="9769734at2"/>
<dbReference type="NCBIfam" id="TIGR02687">
    <property type="entry name" value="BREX-1 system phosphatase PglZ type A"/>
    <property type="match status" value="1"/>
</dbReference>
<protein>
    <submittedName>
        <fullName evidence="1">Uncharacterized protein</fullName>
    </submittedName>
</protein>
<dbReference type="PATRIC" id="fig|679200.3.peg.85"/>
<dbReference type="Proteomes" id="UP000003011">
    <property type="component" value="Unassembled WGS sequence"/>
</dbReference>
<keyword evidence="2" id="KW-1185">Reference proteome</keyword>
<evidence type="ECO:0000313" key="1">
    <source>
        <dbReference type="EMBL" id="EHI56631.1"/>
    </source>
</evidence>
<dbReference type="InterPro" id="IPR014060">
    <property type="entry name" value="PglZ"/>
</dbReference>
<dbReference type="HOGENOM" id="CLU_017500_0_0_9"/>
<dbReference type="STRING" id="679200.HMPREF9333_00078"/>
<dbReference type="RefSeq" id="WP_005539000.1">
    <property type="nucleotide sequence ID" value="NZ_JH378829.1"/>
</dbReference>
<evidence type="ECO:0000313" key="2">
    <source>
        <dbReference type="Proteomes" id="UP000003011"/>
    </source>
</evidence>
<reference evidence="1 2" key="1">
    <citation type="submission" date="2011-08" db="EMBL/GenBank/DDBJ databases">
        <title>The Genome Sequence of Johnsonella ignava ATCC 51276.</title>
        <authorList>
            <consortium name="The Broad Institute Genome Sequencing Platform"/>
            <person name="Earl A."/>
            <person name="Ward D."/>
            <person name="Feldgarden M."/>
            <person name="Gevers D."/>
            <person name="Izard J."/>
            <person name="Blanton J.M."/>
            <person name="Baranova O.V."/>
            <person name="Dewhirst F.E."/>
            <person name="Young S.K."/>
            <person name="Zeng Q."/>
            <person name="Gargeya S."/>
            <person name="Fitzgerald M."/>
            <person name="Haas B."/>
            <person name="Abouelleil A."/>
            <person name="Alvarado L."/>
            <person name="Arachchi H.M."/>
            <person name="Berlin A."/>
            <person name="Brown A."/>
            <person name="Chapman S.B."/>
            <person name="Chen Z."/>
            <person name="Dunbar C."/>
            <person name="Freedman E."/>
            <person name="Gearin G."/>
            <person name="Gellesch M."/>
            <person name="Goldberg J."/>
            <person name="Griggs A."/>
            <person name="Gujja S."/>
            <person name="Heiman D."/>
            <person name="Howarth C."/>
            <person name="Larson L."/>
            <person name="Lui A."/>
            <person name="MacDonald P.J.P."/>
            <person name="Montmayeur A."/>
            <person name="Murphy C."/>
            <person name="Neiman D."/>
            <person name="Pearson M."/>
            <person name="Priest M."/>
            <person name="Roberts A."/>
            <person name="Saif S."/>
            <person name="Shea T."/>
            <person name="Shenoy N."/>
            <person name="Sisk P."/>
            <person name="Stolte C."/>
            <person name="Sykes S."/>
            <person name="Wortman J."/>
            <person name="Nusbaum C."/>
            <person name="Birren B."/>
        </authorList>
    </citation>
    <scope>NUCLEOTIDE SEQUENCE [LARGE SCALE GENOMIC DNA]</scope>
    <source>
        <strain evidence="1 2">ATCC 51276</strain>
    </source>
</reference>
<dbReference type="EMBL" id="ACZL01000003">
    <property type="protein sequence ID" value="EHI56631.1"/>
    <property type="molecule type" value="Genomic_DNA"/>
</dbReference>
<gene>
    <name evidence="1" type="ORF">HMPREF9333_00078</name>
</gene>
<proteinExistence type="predicted"/>
<dbReference type="Pfam" id="PF08665">
    <property type="entry name" value="PglZ"/>
    <property type="match status" value="1"/>
</dbReference>
<comment type="caution">
    <text evidence="1">The sequence shown here is derived from an EMBL/GenBank/DDBJ whole genome shotgun (WGS) entry which is preliminary data.</text>
</comment>
<sequence length="840" mass="96685">MAELNLKQIIDRLNAEFTGETRKLVFWYDDKAEFAEDMETVELQNAKIYHLQPDNQFYTKYFLERVDKTTNYLIYAPFPKPDVRDNHLEDTMLYSRRFFADRASLLSVDLGIEEKYKPVIEKHIKFFANKERTQRFYDLEIENFNEENILVGLLSAVCKARTCSFEEVVRIVLTDGELADNALLQEFEKYDLLSAFWQLCEQHFGYTDTKPSLERLLVTLFVTYTGRYVHAEFPAAWKSFVSYKSGNIIAFLDSLMNSVLYRDKYDALSEHVAKGLNVLPAFAGMRVDDLVECDTFLAVDQVLVKWLIGRLVSEDIGAIANGLTIPELCEKRVKMHFGRKTGKTYQMLSSACSMVKEADYHAADGLKPIIDRYLAADYNMDQQYRKFYYYYDQLESTESFEPLRELVENIYTNEYLACLLPAWNAGIQQDAAFSAIPLQREFYNANLRYTKERTVVIISDAMRYEVGQELFARMQDDPKCTAKLSVQLSVLPSYTRLGMAAVLPHKTLEMTDDFQVLADGILCDNLAGRQQVLQNYNPDSVCVQFDDIKNLKVAELRDVLTRRQIIYVYHNQIDARGDKANTEDEVFNACEEAVQEIMDLIHRVSVSGNTYHFIVTADHGFIYNRDKLTESDKISGKSAEKAFVNRRFIVSKAALEDDGIDHMSMGRVLGNKDSKVVSYPVSSNVFKVAGGGANYVHGGSSPQEMLVPVLEFKMERGHMETKSAEIALVSIVHKITNLITSMDFIQSDAVSDTVKTAKYRIFFLSEENEKISNENSYVADSREENAQNRIFRMRFTFKNKKYDKDKQYYLVVYDEESGLEQWRQPVIMDIAFADDFGFGF</sequence>
<dbReference type="AlphaFoldDB" id="G5GEU0"/>